<evidence type="ECO:0000313" key="3">
    <source>
        <dbReference type="Proteomes" id="UP000683000"/>
    </source>
</evidence>
<dbReference type="OrthoDB" id="3243290at2759"/>
<sequence>CSMARPTIWAGTYQNLHTLKYQTWIDASILNLYLLSLWYSVSGRTHIRYVDFFSAILSISSGVHSLPDLQEVNVFQQRHLFHTLDRDPSIPISFVVLSADHFFVIVFDYHRGSAFVLGRRISGNVPATPCPSYDDQLDDWNLWNGPLYWKRIAILHSIDAVEPDQVNVAVRNWTQNGYDCGPIACCVMESLMNSGLYDADDDIYVPPIPCGHRLRLRMLAMTKEACRRSWEDYRYLSSTNLSHGDIWRQWDDTPFVTEEIIAQVQQEASGEQHASIIQELNVVAANCHICQARRANIEILSAPARALSDSDLPLDNGDGDHAGESDDPALDAKSRRLKSLLRRYPYVSKARARDLLPPHAVHGREEPAIEDVDALESIQERKHVKDWTVGAMFRFPRPTLAVQLSAYEGRRWKQFDRSYDDYEGAPVLESLQQDRNAYEIVEEPYYRTGLWTSFRDYGYRLQSSFSQMFYFDPPIKLMDHILPVGVVEGYEPSLQINNYITGWFYNILIRFLPLTVGTSGKYSLHRGGPTFYNRIQVDDVVILSASQLIKTSNTTPDDLVNTFLCGRLDDTRHICLDLELDHVPLTFDDLDVVVDIDSVIWVTRSLRFNTPLTVYLGPVIEDKAPMHRNNHVYVDILVPQSQEDANAIGGRTEWLTISFPLSGIPNTTFGTLSNTSGSMFVYICFPRMIHRDQMTQKRTNRIPKEILDFFWENLLLPAICKHVDAGSAPYVSLTLDEVRFKARKGIRKKPGHPKAVPFTMELLQKIQATMEETIRGNPDRYANYGSFFFVLECKGVKLWAKTSLLNGSKSPVDVLLDGIPCLDWRYMVDRKNGELLVDLGISIHPTCSQKMVGLWRLDALEASYGAGGFLRGNVHHTCTLGRYGGIQAEMSQERARQTHVAFRSTYNLSYEVVRPNDNLPTFVMDKDAYALNNTFMEECTQAISMYSGEAKKRSYGVRDEYRMSGMAMDHVMLGLRDR</sequence>
<accession>A0A8I2YBW3</accession>
<evidence type="ECO:0000256" key="1">
    <source>
        <dbReference type="SAM" id="MobiDB-lite"/>
    </source>
</evidence>
<name>A0A8I2YBW3_9AGAM</name>
<dbReference type="AlphaFoldDB" id="A0A8I2YBW3"/>
<keyword evidence="3" id="KW-1185">Reference proteome</keyword>
<evidence type="ECO:0000313" key="2">
    <source>
        <dbReference type="EMBL" id="KAG6369030.1"/>
    </source>
</evidence>
<dbReference type="EMBL" id="JAGFBS010000117">
    <property type="protein sequence ID" value="KAG6369030.1"/>
    <property type="molecule type" value="Genomic_DNA"/>
</dbReference>
<feature type="non-terminal residue" evidence="2">
    <location>
        <position position="1"/>
    </location>
</feature>
<gene>
    <name evidence="2" type="ORF">JVT61DRAFT_1954</name>
</gene>
<proteinExistence type="predicted"/>
<comment type="caution">
    <text evidence="2">The sequence shown here is derived from an EMBL/GenBank/DDBJ whole genome shotgun (WGS) entry which is preliminary data.</text>
</comment>
<reference evidence="2" key="1">
    <citation type="submission" date="2021-03" db="EMBL/GenBank/DDBJ databases">
        <title>Evolutionary innovations through gain and loss of genes in the ectomycorrhizal Boletales.</title>
        <authorList>
            <person name="Wu G."/>
            <person name="Miyauchi S."/>
            <person name="Morin E."/>
            <person name="Yang Z.-L."/>
            <person name="Xu J."/>
            <person name="Martin F.M."/>
        </authorList>
    </citation>
    <scope>NUCLEOTIDE SEQUENCE</scope>
    <source>
        <strain evidence="2">BR01</strain>
    </source>
</reference>
<feature type="compositionally biased region" description="Basic and acidic residues" evidence="1">
    <location>
        <begin position="318"/>
        <end position="330"/>
    </location>
</feature>
<protein>
    <submittedName>
        <fullName evidence="2">Uncharacterized protein</fullName>
    </submittedName>
</protein>
<feature type="region of interest" description="Disordered" evidence="1">
    <location>
        <begin position="311"/>
        <end position="330"/>
    </location>
</feature>
<organism evidence="2 3">
    <name type="scientific">Boletus reticuloceps</name>
    <dbReference type="NCBI Taxonomy" id="495285"/>
    <lineage>
        <taxon>Eukaryota</taxon>
        <taxon>Fungi</taxon>
        <taxon>Dikarya</taxon>
        <taxon>Basidiomycota</taxon>
        <taxon>Agaricomycotina</taxon>
        <taxon>Agaricomycetes</taxon>
        <taxon>Agaricomycetidae</taxon>
        <taxon>Boletales</taxon>
        <taxon>Boletineae</taxon>
        <taxon>Boletaceae</taxon>
        <taxon>Boletoideae</taxon>
        <taxon>Boletus</taxon>
    </lineage>
</organism>
<feature type="non-terminal residue" evidence="2">
    <location>
        <position position="978"/>
    </location>
</feature>
<dbReference type="Proteomes" id="UP000683000">
    <property type="component" value="Unassembled WGS sequence"/>
</dbReference>